<dbReference type="InterPro" id="IPR032093">
    <property type="entry name" value="PhoD_N"/>
</dbReference>
<keyword evidence="6" id="KW-1185">Reference proteome</keyword>
<evidence type="ECO:0000313" key="6">
    <source>
        <dbReference type="Proteomes" id="UP001205861"/>
    </source>
</evidence>
<evidence type="ECO:0000259" key="4">
    <source>
        <dbReference type="Pfam" id="PF16655"/>
    </source>
</evidence>
<dbReference type="Proteomes" id="UP001205861">
    <property type="component" value="Unassembled WGS sequence"/>
</dbReference>
<accession>A0ABT2BJT0</accession>
<dbReference type="Pfam" id="PF09423">
    <property type="entry name" value="PhoD"/>
    <property type="match status" value="1"/>
</dbReference>
<feature type="compositionally biased region" description="Gly residues" evidence="2">
    <location>
        <begin position="27"/>
        <end position="39"/>
    </location>
</feature>
<reference evidence="5 6" key="1">
    <citation type="submission" date="2022-08" db="EMBL/GenBank/DDBJ databases">
        <title>Reclassification of Massilia species as members of the genera Telluria, Duganella, Pseudoduganella, Mokoshia gen. nov. and Zemynaea gen. nov. using orthogonal and non-orthogonal genome-based approaches.</title>
        <authorList>
            <person name="Bowman J.P."/>
        </authorList>
    </citation>
    <scope>NUCLEOTIDE SEQUENCE [LARGE SCALE GENOMIC DNA]</scope>
    <source>
        <strain evidence="5 6">JCM 31607</strain>
    </source>
</reference>
<dbReference type="PANTHER" id="PTHR43606:SF2">
    <property type="entry name" value="ALKALINE PHOSPHATASE FAMILY PROTEIN (AFU_ORTHOLOGUE AFUA_5G03860)"/>
    <property type="match status" value="1"/>
</dbReference>
<dbReference type="RefSeq" id="WP_258856439.1">
    <property type="nucleotide sequence ID" value="NZ_JANUGV010000002.1"/>
</dbReference>
<protein>
    <submittedName>
        <fullName evidence="5">Alkaline phosphatase D family protein</fullName>
    </submittedName>
</protein>
<dbReference type="InterPro" id="IPR008963">
    <property type="entry name" value="Purple_acid_Pase-like_N"/>
</dbReference>
<dbReference type="PANTHER" id="PTHR43606">
    <property type="entry name" value="PHOSPHATASE, PUTATIVE (AFU_ORTHOLOGUE AFUA_6G08710)-RELATED"/>
    <property type="match status" value="1"/>
</dbReference>
<name>A0ABT2BJT0_9BURK</name>
<dbReference type="Pfam" id="PF16655">
    <property type="entry name" value="PhoD_N"/>
    <property type="match status" value="1"/>
</dbReference>
<dbReference type="CDD" id="cd07389">
    <property type="entry name" value="MPP_PhoD"/>
    <property type="match status" value="1"/>
</dbReference>
<dbReference type="SUPFAM" id="SSF49363">
    <property type="entry name" value="Purple acid phosphatase, N-terminal domain"/>
    <property type="match status" value="1"/>
</dbReference>
<dbReference type="InterPro" id="IPR018946">
    <property type="entry name" value="PhoD-like_MPP"/>
</dbReference>
<dbReference type="Gene3D" id="3.60.21.70">
    <property type="entry name" value="PhoD-like phosphatase"/>
    <property type="match status" value="1"/>
</dbReference>
<feature type="domain" description="Phospholipase D N-terminal" evidence="4">
    <location>
        <begin position="51"/>
        <end position="140"/>
    </location>
</feature>
<dbReference type="InterPro" id="IPR038607">
    <property type="entry name" value="PhoD-like_sf"/>
</dbReference>
<feature type="domain" description="PhoD-like phosphatase metallophosphatase" evidence="3">
    <location>
        <begin position="153"/>
        <end position="565"/>
    </location>
</feature>
<dbReference type="Gene3D" id="2.60.40.380">
    <property type="entry name" value="Purple acid phosphatase-like, N-terminal"/>
    <property type="match status" value="1"/>
</dbReference>
<sequence length="607" mass="66378">MDRRAFIRSAMFYTVASATGGLAGCHAGGNDGDGDGGGGTPPPPVNTAFPQGVASGDPREASIVFWTRYPGTGAAGPRAIRLELSLSDTFSSTVASVGLSALPAWDYTVRAKVTGLAPGTQYYYRFVAGRDTSPVGMARTAPAATSTPQSLRFAWLSCQDWSYNHWGAFTLLAQEQLDFVVHVGDYIYEAVDTSFHRGQAEPAHGYITLPNGVPNPGSTAGIHATSLEDYRTLYRTYRGDTRLQEVHRRFAMIGVWDDHEFSDDCWQDHQTYDNSNTRETQRRRNANQAWAEYMPVDFGDVSFDLSNPAYDNIRLYRDFRFGTLLHLVMTDERLYRDDQVVAESLVAEMLGHDPVHGDDHIGARSLVIRDVLLGAERADTIALGHVPSILGQTQAAWWKNTLRASTARWKVWGNEVTLNRMWLDLRGKVPAPYDQLYVLNADVWDGYPSARAELMSYLKAQNIRNVVAVSGDLHAFQCGVVRDNPDPAVGTPVMVDFVGAGVSSLSYYHEILQQLGKLGSSALTDLAAIPRALDRLLLDHNPDLVYGDHDAQGYAVATVTADSFAVVFNKVKPLNDNGTAPSNPLDKQTRITLASGSVAPGVEESPG</sequence>
<proteinExistence type="predicted"/>
<organism evidence="5 6">
    <name type="scientific">Massilia solisilvae</name>
    <dbReference type="NCBI Taxonomy" id="1811225"/>
    <lineage>
        <taxon>Bacteria</taxon>
        <taxon>Pseudomonadati</taxon>
        <taxon>Pseudomonadota</taxon>
        <taxon>Betaproteobacteria</taxon>
        <taxon>Burkholderiales</taxon>
        <taxon>Oxalobacteraceae</taxon>
        <taxon>Telluria group</taxon>
        <taxon>Massilia</taxon>
    </lineage>
</organism>
<comment type="caution">
    <text evidence="5">The sequence shown here is derived from an EMBL/GenBank/DDBJ whole genome shotgun (WGS) entry which is preliminary data.</text>
</comment>
<feature type="region of interest" description="Disordered" evidence="2">
    <location>
        <begin position="27"/>
        <end position="56"/>
    </location>
</feature>
<evidence type="ECO:0000313" key="5">
    <source>
        <dbReference type="EMBL" id="MCS0608769.1"/>
    </source>
</evidence>
<dbReference type="PROSITE" id="PS51257">
    <property type="entry name" value="PROKAR_LIPOPROTEIN"/>
    <property type="match status" value="1"/>
</dbReference>
<dbReference type="InterPro" id="IPR029052">
    <property type="entry name" value="Metallo-depent_PP-like"/>
</dbReference>
<evidence type="ECO:0000256" key="1">
    <source>
        <dbReference type="ARBA" id="ARBA00022729"/>
    </source>
</evidence>
<dbReference type="SUPFAM" id="SSF56300">
    <property type="entry name" value="Metallo-dependent phosphatases"/>
    <property type="match status" value="1"/>
</dbReference>
<evidence type="ECO:0000259" key="3">
    <source>
        <dbReference type="Pfam" id="PF09423"/>
    </source>
</evidence>
<evidence type="ECO:0000256" key="2">
    <source>
        <dbReference type="SAM" id="MobiDB-lite"/>
    </source>
</evidence>
<gene>
    <name evidence="5" type="ORF">NX773_11390</name>
</gene>
<keyword evidence="1" id="KW-0732">Signal</keyword>
<dbReference type="EMBL" id="JANUGV010000002">
    <property type="protein sequence ID" value="MCS0608769.1"/>
    <property type="molecule type" value="Genomic_DNA"/>
</dbReference>
<dbReference type="InterPro" id="IPR052900">
    <property type="entry name" value="Phospholipid_Metab_Enz"/>
</dbReference>